<feature type="transmembrane region" description="Helical" evidence="7">
    <location>
        <begin position="28"/>
        <end position="49"/>
    </location>
</feature>
<evidence type="ECO:0000256" key="7">
    <source>
        <dbReference type="SAM" id="Phobius"/>
    </source>
</evidence>
<keyword evidence="4 7" id="KW-0812">Transmembrane</keyword>
<proteinExistence type="inferred from homology"/>
<dbReference type="PANTHER" id="PTHR34583:SF2">
    <property type="entry name" value="ANTIPORTER SUBUNIT MNHC2-RELATED"/>
    <property type="match status" value="1"/>
</dbReference>
<evidence type="ECO:0000313" key="8">
    <source>
        <dbReference type="EMBL" id="VGO22513.1"/>
    </source>
</evidence>
<organism evidence="8 9">
    <name type="scientific">Pontiella sulfatireligans</name>
    <dbReference type="NCBI Taxonomy" id="2750658"/>
    <lineage>
        <taxon>Bacteria</taxon>
        <taxon>Pseudomonadati</taxon>
        <taxon>Kiritimatiellota</taxon>
        <taxon>Kiritimatiellia</taxon>
        <taxon>Kiritimatiellales</taxon>
        <taxon>Pontiellaceae</taxon>
        <taxon>Pontiella</taxon>
    </lineage>
</organism>
<keyword evidence="3" id="KW-1003">Cell membrane</keyword>
<dbReference type="NCBIfam" id="NF006573">
    <property type="entry name" value="PRK09094.1"/>
    <property type="match status" value="1"/>
</dbReference>
<dbReference type="Gene3D" id="1.10.287.3510">
    <property type="match status" value="1"/>
</dbReference>
<dbReference type="PANTHER" id="PTHR34583">
    <property type="entry name" value="ANTIPORTER SUBUNIT MNHC2-RELATED"/>
    <property type="match status" value="1"/>
</dbReference>
<evidence type="ECO:0000313" key="9">
    <source>
        <dbReference type="Proteomes" id="UP000346198"/>
    </source>
</evidence>
<dbReference type="Proteomes" id="UP000346198">
    <property type="component" value="Unassembled WGS sequence"/>
</dbReference>
<reference evidence="8 9" key="1">
    <citation type="submission" date="2019-04" db="EMBL/GenBank/DDBJ databases">
        <authorList>
            <person name="Van Vliet M D."/>
        </authorList>
    </citation>
    <scope>NUCLEOTIDE SEQUENCE [LARGE SCALE GENOMIC DNA]</scope>
    <source>
        <strain evidence="8 9">F21</strain>
    </source>
</reference>
<dbReference type="EMBL" id="CAAHFH010000002">
    <property type="protein sequence ID" value="VGO22513.1"/>
    <property type="molecule type" value="Genomic_DNA"/>
</dbReference>
<evidence type="ECO:0000256" key="3">
    <source>
        <dbReference type="ARBA" id="ARBA00022475"/>
    </source>
</evidence>
<evidence type="ECO:0000256" key="6">
    <source>
        <dbReference type="ARBA" id="ARBA00023136"/>
    </source>
</evidence>
<dbReference type="NCBIfam" id="NF006372">
    <property type="entry name" value="PRK08600.1"/>
    <property type="match status" value="1"/>
</dbReference>
<accession>A0A6C2URE0</accession>
<dbReference type="Pfam" id="PF00420">
    <property type="entry name" value="Oxidored_q2"/>
    <property type="match status" value="1"/>
</dbReference>
<comment type="similarity">
    <text evidence="2">Belongs to the CPA3 antiporters (TC 2.A.63) subunit C family.</text>
</comment>
<dbReference type="AlphaFoldDB" id="A0A6C2URE0"/>
<name>A0A6C2URE0_9BACT</name>
<sequence length="115" mass="12065">MEAVLAIVIGVLYGGGLYLMMRRNLIQLIIGLGLLSHGANLLIFTAGGLRKGGAPILDEATNTYASAPADPLPQALILTAIVISFAVTAFALVLFLRTYQTCGTDDVDELKGTDT</sequence>
<dbReference type="InterPro" id="IPR050601">
    <property type="entry name" value="CPA3_antiporter_subunitC"/>
</dbReference>
<evidence type="ECO:0000256" key="2">
    <source>
        <dbReference type="ARBA" id="ARBA00010388"/>
    </source>
</evidence>
<comment type="subcellular location">
    <subcellularLocation>
        <location evidence="1">Cell membrane</location>
        <topology evidence="1">Multi-pass membrane protein</topology>
    </subcellularLocation>
</comment>
<evidence type="ECO:0000256" key="5">
    <source>
        <dbReference type="ARBA" id="ARBA00022989"/>
    </source>
</evidence>
<feature type="transmembrane region" description="Helical" evidence="7">
    <location>
        <begin position="75"/>
        <end position="96"/>
    </location>
</feature>
<keyword evidence="9" id="KW-1185">Reference proteome</keyword>
<evidence type="ECO:0000256" key="4">
    <source>
        <dbReference type="ARBA" id="ARBA00022692"/>
    </source>
</evidence>
<dbReference type="InterPro" id="IPR039428">
    <property type="entry name" value="NUOK/Mnh_C1-like"/>
</dbReference>
<feature type="transmembrane region" description="Helical" evidence="7">
    <location>
        <begin position="6"/>
        <end position="21"/>
    </location>
</feature>
<keyword evidence="6 7" id="KW-0472">Membrane</keyword>
<protein>
    <submittedName>
        <fullName evidence="8">Na(+)/H(+) antiporter subunit C</fullName>
    </submittedName>
</protein>
<dbReference type="NCBIfam" id="NF009302">
    <property type="entry name" value="PRK12659.1"/>
    <property type="match status" value="1"/>
</dbReference>
<dbReference type="GO" id="GO:0005886">
    <property type="term" value="C:plasma membrane"/>
    <property type="evidence" value="ECO:0007669"/>
    <property type="project" value="UniProtKB-SubCell"/>
</dbReference>
<dbReference type="RefSeq" id="WP_136063905.1">
    <property type="nucleotide sequence ID" value="NZ_CAAHFH010000002.1"/>
</dbReference>
<gene>
    <name evidence="8" type="primary">mrpC_1</name>
    <name evidence="8" type="ORF">SCARR_04597</name>
</gene>
<evidence type="ECO:0000256" key="1">
    <source>
        <dbReference type="ARBA" id="ARBA00004651"/>
    </source>
</evidence>
<keyword evidence="5 7" id="KW-1133">Transmembrane helix</keyword>